<protein>
    <submittedName>
        <fullName evidence="6">tRNA pseudouridine(38-40) synthase</fullName>
    </submittedName>
</protein>
<organism evidence="6 7">
    <name type="scientific">Exophiala spinifera</name>
    <dbReference type="NCBI Taxonomy" id="91928"/>
    <lineage>
        <taxon>Eukaryota</taxon>
        <taxon>Fungi</taxon>
        <taxon>Dikarya</taxon>
        <taxon>Ascomycota</taxon>
        <taxon>Pezizomycotina</taxon>
        <taxon>Eurotiomycetes</taxon>
        <taxon>Chaetothyriomycetidae</taxon>
        <taxon>Chaetothyriales</taxon>
        <taxon>Herpotrichiellaceae</taxon>
        <taxon>Exophiala</taxon>
    </lineage>
</organism>
<reference evidence="6 7" key="1">
    <citation type="submission" date="2015-01" db="EMBL/GenBank/DDBJ databases">
        <title>The Genome Sequence of Exophiala spinifera CBS89968.</title>
        <authorList>
            <consortium name="The Broad Institute Genomics Platform"/>
            <person name="Cuomo C."/>
            <person name="de Hoog S."/>
            <person name="Gorbushina A."/>
            <person name="Stielow B."/>
            <person name="Teixiera M."/>
            <person name="Abouelleil A."/>
            <person name="Chapman S.B."/>
            <person name="Priest M."/>
            <person name="Young S.K."/>
            <person name="Wortman J."/>
            <person name="Nusbaum C."/>
            <person name="Birren B."/>
        </authorList>
    </citation>
    <scope>NUCLEOTIDE SEQUENCE [LARGE SCALE GENOMIC DNA]</scope>
    <source>
        <strain evidence="6 7">CBS 89968</strain>
    </source>
</reference>
<dbReference type="GO" id="GO:1990481">
    <property type="term" value="P:mRNA pseudouridine synthesis"/>
    <property type="evidence" value="ECO:0007669"/>
    <property type="project" value="TreeGrafter"/>
</dbReference>
<dbReference type="AlphaFoldDB" id="A0A0D2BG92"/>
<dbReference type="GO" id="GO:0009982">
    <property type="term" value="F:pseudouridine synthase activity"/>
    <property type="evidence" value="ECO:0007669"/>
    <property type="project" value="InterPro"/>
</dbReference>
<comment type="similarity">
    <text evidence="1">Belongs to the tRNA pseudouridine synthase TruA family.</text>
</comment>
<dbReference type="InterPro" id="IPR020094">
    <property type="entry name" value="TruA/RsuA/RluB/E/F_N"/>
</dbReference>
<dbReference type="STRING" id="91928.A0A0D2BG92"/>
<dbReference type="SUPFAM" id="SSF55120">
    <property type="entry name" value="Pseudouridine synthase"/>
    <property type="match status" value="1"/>
</dbReference>
<dbReference type="GO" id="GO:0005634">
    <property type="term" value="C:nucleus"/>
    <property type="evidence" value="ECO:0007669"/>
    <property type="project" value="TreeGrafter"/>
</dbReference>
<dbReference type="Proteomes" id="UP000053328">
    <property type="component" value="Unassembled WGS sequence"/>
</dbReference>
<gene>
    <name evidence="6" type="ORF">PV08_11341</name>
</gene>
<evidence type="ECO:0000256" key="3">
    <source>
        <dbReference type="ARBA" id="ARBA00023235"/>
    </source>
</evidence>
<dbReference type="PANTHER" id="PTHR11142:SF5">
    <property type="entry name" value="TRNA PSEUDOURIDINE(38_39) SYNTHASE"/>
    <property type="match status" value="1"/>
</dbReference>
<feature type="compositionally biased region" description="Basic and acidic residues" evidence="4">
    <location>
        <begin position="229"/>
        <end position="246"/>
    </location>
</feature>
<dbReference type="EMBL" id="KN847500">
    <property type="protein sequence ID" value="KIW10379.1"/>
    <property type="molecule type" value="Genomic_DNA"/>
</dbReference>
<dbReference type="RefSeq" id="XP_016230595.1">
    <property type="nucleotide sequence ID" value="XM_016385651.1"/>
</dbReference>
<evidence type="ECO:0000259" key="5">
    <source>
        <dbReference type="Pfam" id="PF01416"/>
    </source>
</evidence>
<dbReference type="HAMAP" id="MF_00171">
    <property type="entry name" value="TruA"/>
    <property type="match status" value="1"/>
</dbReference>
<feature type="region of interest" description="Disordered" evidence="4">
    <location>
        <begin position="56"/>
        <end position="102"/>
    </location>
</feature>
<evidence type="ECO:0000313" key="6">
    <source>
        <dbReference type="EMBL" id="KIW10379.1"/>
    </source>
</evidence>
<dbReference type="HOGENOM" id="CLU_014673_2_3_1"/>
<dbReference type="InterPro" id="IPR020095">
    <property type="entry name" value="PsdUridine_synth_TruA_C"/>
</dbReference>
<name>A0A0D2BG92_9EURO</name>
<feature type="region of interest" description="Disordered" evidence="4">
    <location>
        <begin position="229"/>
        <end position="269"/>
    </location>
</feature>
<sequence length="651" mass="72128">MSTTHPPPTTTHETKVAEADYTSCSQSELIARIAHLESQLRDQTARLVNFTLSGHSSSTAATATARPNGSVVRAHRAQREQQRRSRSRSRTPSPRRARPFDPSAYSTRHIALKFAYLGHRYNGFEHANGNVTPAPTIEEVLWKALRKARLISPPLSDGADTSVDVVWDEKERIARYTRGDDPLDYEEGKVRLELNWDGCEYSKCGRTDRGVSAFGQVVGVRVRSNRPLEKEEVVQAEEHDCARNKDADEDDQEQEQGVGERTEEGEEDMFGMMVGDPGSESDTESKISKQSFHPVKDELSYISILNAILPPDIRVLAWCPDPPATFDARFSCRERRYKYFFTNPSFCPTPGALGLKNGMREGYLDIDKMRVAAKKLEGLHDFRNLCKIDASKQMASCERRVTFADVVRFEDEGGVSARSEMSQFGIGSPAPPPTTALKAGPEVYTFCVHGTAFLWHQVRCMVAILFLVGQGLEQPSVVDELLDIEKNPGRPMYEMADDAPLVLWDCVFPPDDNGDKEMVDSLNWLYAGDEATLPSLTTKGDGKFGAGGVVDELWTVWREAKMKEILAGSLLNLAIGQGDGSSLRRGARKDVNHPPGRSQKVFQGGDNARIAGKYVPVMQKPKMDSLQVLNGKFASGKKVRRDARNGEAGGV</sequence>
<dbReference type="PANTHER" id="PTHR11142">
    <property type="entry name" value="PSEUDOURIDYLATE SYNTHASE"/>
    <property type="match status" value="1"/>
</dbReference>
<accession>A0A0D2BG92</accession>
<feature type="compositionally biased region" description="Low complexity" evidence="4">
    <location>
        <begin position="56"/>
        <end position="65"/>
    </location>
</feature>
<dbReference type="GO" id="GO:0003723">
    <property type="term" value="F:RNA binding"/>
    <property type="evidence" value="ECO:0007669"/>
    <property type="project" value="InterPro"/>
</dbReference>
<dbReference type="InterPro" id="IPR020097">
    <property type="entry name" value="PsdUridine_synth_TruA_a/b_dom"/>
</dbReference>
<dbReference type="InterPro" id="IPR020103">
    <property type="entry name" value="PsdUridine_synth_cat_dom_sf"/>
</dbReference>
<keyword evidence="3" id="KW-0413">Isomerase</keyword>
<feature type="region of interest" description="Disordered" evidence="4">
    <location>
        <begin position="579"/>
        <end position="603"/>
    </location>
</feature>
<dbReference type="OrthoDB" id="25767at2759"/>
<feature type="compositionally biased region" description="Basic residues" evidence="4">
    <location>
        <begin position="84"/>
        <end position="97"/>
    </location>
</feature>
<evidence type="ECO:0000256" key="4">
    <source>
        <dbReference type="SAM" id="MobiDB-lite"/>
    </source>
</evidence>
<proteinExistence type="inferred from homology"/>
<dbReference type="GeneID" id="27338424"/>
<feature type="domain" description="Pseudouridine synthase I TruA alpha/beta" evidence="5">
    <location>
        <begin position="372"/>
        <end position="509"/>
    </location>
</feature>
<keyword evidence="7" id="KW-1185">Reference proteome</keyword>
<dbReference type="VEuPathDB" id="FungiDB:PV08_11341"/>
<dbReference type="Gene3D" id="3.30.70.580">
    <property type="entry name" value="Pseudouridine synthase I, catalytic domain, N-terminal subdomain"/>
    <property type="match status" value="1"/>
</dbReference>
<evidence type="ECO:0000256" key="2">
    <source>
        <dbReference type="ARBA" id="ARBA00022694"/>
    </source>
</evidence>
<evidence type="ECO:0000256" key="1">
    <source>
        <dbReference type="ARBA" id="ARBA00009375"/>
    </source>
</evidence>
<dbReference type="InterPro" id="IPR001406">
    <property type="entry name" value="PsdUridine_synth_TruA"/>
</dbReference>
<evidence type="ECO:0000313" key="7">
    <source>
        <dbReference type="Proteomes" id="UP000053328"/>
    </source>
</evidence>
<keyword evidence="2" id="KW-0819">tRNA processing</keyword>
<dbReference type="Pfam" id="PF01416">
    <property type="entry name" value="PseudoU_synth_1"/>
    <property type="match status" value="1"/>
</dbReference>
<dbReference type="Gene3D" id="3.30.70.660">
    <property type="entry name" value="Pseudouridine synthase I, catalytic domain, C-terminal subdomain"/>
    <property type="match status" value="1"/>
</dbReference>
<dbReference type="GO" id="GO:0031119">
    <property type="term" value="P:tRNA pseudouridine synthesis"/>
    <property type="evidence" value="ECO:0007669"/>
    <property type="project" value="TreeGrafter"/>
</dbReference>
<dbReference type="GO" id="GO:0005737">
    <property type="term" value="C:cytoplasm"/>
    <property type="evidence" value="ECO:0007669"/>
    <property type="project" value="TreeGrafter"/>
</dbReference>